<dbReference type="PANTHER" id="PTHR43581:SF2">
    <property type="entry name" value="EXCINUCLEASE ATPASE SUBUNIT"/>
    <property type="match status" value="1"/>
</dbReference>
<gene>
    <name evidence="2" type="ORF">myaer102_02340</name>
</gene>
<dbReference type="CDD" id="cd00267">
    <property type="entry name" value="ABC_ATPase"/>
    <property type="match status" value="1"/>
</dbReference>
<evidence type="ECO:0000313" key="2">
    <source>
        <dbReference type="EMBL" id="BBH37773.1"/>
    </source>
</evidence>
<accession>A0A3G9JAT1</accession>
<reference evidence="2 3" key="1">
    <citation type="submission" date="2018-11" db="EMBL/GenBank/DDBJ databases">
        <title>Complete genome sequence of Microcystis aeruginosa NIES-102.</title>
        <authorList>
            <person name="Yamaguchi H."/>
            <person name="Suzuki S."/>
            <person name="Kawachi M."/>
        </authorList>
    </citation>
    <scope>NUCLEOTIDE SEQUENCE [LARGE SCALE GENOMIC DNA]</scope>
    <source>
        <strain evidence="2 3">NIES-102</strain>
    </source>
</reference>
<organism evidence="2 3">
    <name type="scientific">Microcystis viridis NIES-102</name>
    <dbReference type="NCBI Taxonomy" id="213615"/>
    <lineage>
        <taxon>Bacteria</taxon>
        <taxon>Bacillati</taxon>
        <taxon>Cyanobacteriota</taxon>
        <taxon>Cyanophyceae</taxon>
        <taxon>Oscillatoriophycideae</taxon>
        <taxon>Chroococcales</taxon>
        <taxon>Microcystaceae</taxon>
        <taxon>Microcystis</taxon>
    </lineage>
</organism>
<proteinExistence type="predicted"/>
<protein>
    <recommendedName>
        <fullName evidence="1">Endonuclease GajA/Old nuclease/RecF-like AAA domain-containing protein</fullName>
    </recommendedName>
</protein>
<dbReference type="PANTHER" id="PTHR43581">
    <property type="entry name" value="ATP/GTP PHOSPHATASE"/>
    <property type="match status" value="1"/>
</dbReference>
<dbReference type="InterPro" id="IPR027417">
    <property type="entry name" value="P-loop_NTPase"/>
</dbReference>
<dbReference type="InterPro" id="IPR041685">
    <property type="entry name" value="AAA_GajA/Old/RecF-like"/>
</dbReference>
<dbReference type="Proteomes" id="UP000278152">
    <property type="component" value="Chromosome"/>
</dbReference>
<evidence type="ECO:0000313" key="3">
    <source>
        <dbReference type="Proteomes" id="UP000278152"/>
    </source>
</evidence>
<dbReference type="Gene3D" id="3.40.50.300">
    <property type="entry name" value="P-loop containing nucleotide triphosphate hydrolases"/>
    <property type="match status" value="1"/>
</dbReference>
<dbReference type="KEGG" id="mvz:myaer102_02340"/>
<dbReference type="AlphaFoldDB" id="A0A3G9JAT1"/>
<sequence>MIGKNNMELLIKNLGSIRNNNQAIDLTKKFYTFIGYNNSGKTLVSQLLWTIFNHDNIRKFSENTQIDSLVIDSEKPIKKITINQELIDEILNKFSQFIEKEVVNTYNLDASIKETIIGSNKLVFQANIKEFKETKFKTTFLVRVAGNNDLEYLQISKHKGSLKINIKENNIPEKVFDQIPRDFFERFNPYKESVIIPSIIRVLLSPIQDTFFIPASRSFFPVFYQYIYEIERNKRSEYNRRLQELIENIDDDVDTNRDIFKRLQEQLPKRSYTEPMNKVIESLYSLNTKKKINSVYNSLIEKMTGLMGGEITISSLESIAPIQFSFKFDESKDLPMYLASSSVNQLTILYLYLKYWAKEKNNFLMIDEPEVNLHPENQIRLMDILVQFVTEYDNRVLITTHSPILTDILNNYVYLHTLKSYDVDVTKIIEDNQLKNLNPEISIAKEDLGVYFFTGDKIIDYGTSQYGVYFRNFTEVINSVQKSGEILTNHIYLAENE</sequence>
<dbReference type="SUPFAM" id="SSF52540">
    <property type="entry name" value="P-loop containing nucleoside triphosphate hydrolases"/>
    <property type="match status" value="1"/>
</dbReference>
<dbReference type="InterPro" id="IPR051396">
    <property type="entry name" value="Bact_Antivir_Def_Nuclease"/>
</dbReference>
<feature type="domain" description="Endonuclease GajA/Old nuclease/RecF-like AAA" evidence="1">
    <location>
        <begin position="8"/>
        <end position="405"/>
    </location>
</feature>
<evidence type="ECO:0000259" key="1">
    <source>
        <dbReference type="Pfam" id="PF13175"/>
    </source>
</evidence>
<name>A0A3G9JAT1_MICVR</name>
<dbReference type="EMBL" id="AP019314">
    <property type="protein sequence ID" value="BBH37773.1"/>
    <property type="molecule type" value="Genomic_DNA"/>
</dbReference>
<dbReference type="Pfam" id="PF13175">
    <property type="entry name" value="AAA_15"/>
    <property type="match status" value="1"/>
</dbReference>